<evidence type="ECO:0000313" key="1">
    <source>
        <dbReference type="EMBL" id="KJF40734.1"/>
    </source>
</evidence>
<comment type="caution">
    <text evidence="1">The sequence shown here is derived from an EMBL/GenBank/DDBJ whole genome shotgun (WGS) entry which is preliminary data.</text>
</comment>
<dbReference type="EMBL" id="VUNJ01000001">
    <property type="protein sequence ID" value="MST90526.1"/>
    <property type="molecule type" value="Genomic_DNA"/>
</dbReference>
<dbReference type="Proteomes" id="UP000032483">
    <property type="component" value="Unassembled WGS sequence"/>
</dbReference>
<dbReference type="EMBL" id="JXXK01000004">
    <property type="protein sequence ID" value="KJF40734.1"/>
    <property type="molecule type" value="Genomic_DNA"/>
</dbReference>
<dbReference type="RefSeq" id="WP_050004674.1">
    <property type="nucleotide sequence ID" value="NZ_CAOJUJ010000017.1"/>
</dbReference>
<evidence type="ECO:0000313" key="3">
    <source>
        <dbReference type="Proteomes" id="UP000032483"/>
    </source>
</evidence>
<dbReference type="GeneID" id="42855830"/>
<protein>
    <submittedName>
        <fullName evidence="2">DUF4230 domain-containing protein</fullName>
    </submittedName>
</protein>
<organism evidence="1 3">
    <name type="scientific">Ruthenibacterium lactatiformans</name>
    <dbReference type="NCBI Taxonomy" id="1550024"/>
    <lineage>
        <taxon>Bacteria</taxon>
        <taxon>Bacillati</taxon>
        <taxon>Bacillota</taxon>
        <taxon>Clostridia</taxon>
        <taxon>Eubacteriales</taxon>
        <taxon>Oscillospiraceae</taxon>
        <taxon>Ruthenibacterium</taxon>
    </lineage>
</organism>
<name>A0A0D8J1Y3_9FIRM</name>
<dbReference type="Pfam" id="PF14014">
    <property type="entry name" value="DUF4230"/>
    <property type="match status" value="1"/>
</dbReference>
<reference evidence="1" key="1">
    <citation type="submission" date="2015-02" db="EMBL/GenBank/DDBJ databases">
        <title>A novel member of the family Ruminococcaceae isolated from human feces.</title>
        <authorList>
            <person name="Shkoporov A.N."/>
            <person name="Chaplin A.V."/>
            <person name="Motuzova O.V."/>
            <person name="Kafarskaia L.I."/>
            <person name="Khokhlova E.V."/>
            <person name="Efimov B.A."/>
        </authorList>
    </citation>
    <scope>NUCLEOTIDE SEQUENCE [LARGE SCALE GENOMIC DNA]</scope>
    <source>
        <strain evidence="1">585-1</strain>
    </source>
</reference>
<gene>
    <name evidence="2" type="ORF">FYJ76_01015</name>
    <name evidence="1" type="ORF">TQ39_04180</name>
</gene>
<dbReference type="Proteomes" id="UP000431913">
    <property type="component" value="Unassembled WGS sequence"/>
</dbReference>
<keyword evidence="3" id="KW-1185">Reference proteome</keyword>
<dbReference type="AlphaFoldDB" id="A0A0D8J1Y3"/>
<evidence type="ECO:0000313" key="2">
    <source>
        <dbReference type="EMBL" id="MST90526.1"/>
    </source>
</evidence>
<accession>A0A0D8J1Y3</accession>
<proteinExistence type="predicted"/>
<reference evidence="2 4" key="2">
    <citation type="submission" date="2019-08" db="EMBL/GenBank/DDBJ databases">
        <title>In-depth cultivation of the pig gut microbiome towards novel bacterial diversity and tailored functional studies.</title>
        <authorList>
            <person name="Wylensek D."/>
            <person name="Hitch T.C.A."/>
            <person name="Clavel T."/>
        </authorList>
    </citation>
    <scope>NUCLEOTIDE SEQUENCE [LARGE SCALE GENOMIC DNA]</scope>
    <source>
        <strain evidence="2 4">WCA3-601-WT-6J</strain>
    </source>
</reference>
<sequence>MVGKKEKQGFKAMFKRMLASRLAAGIAAALAALLLLVIVGLGIRSVVLSESKSTKLGFENIGELATQTAYCTSVNVTEGSRELFGVTIPFTQSKYIYSYDIVIKAGFDFTEIEWEIKDTAITVRLPEAKILSSELKWDSFKLYHEDESIFKQIKMEENNEALKNLVQNAETDAVANGLLDNARSNAETILRGFFGNVYNLEEYEIRFINK</sequence>
<dbReference type="InterPro" id="IPR025324">
    <property type="entry name" value="DUF4230"/>
</dbReference>
<evidence type="ECO:0000313" key="4">
    <source>
        <dbReference type="Proteomes" id="UP000431913"/>
    </source>
</evidence>